<comment type="function">
    <text evidence="6">Catalyzes the cleavage of the N-glycosidic bond of deoxyribonucleoside 5'-monophosphates to yield deoxyribose 5-phosphate and a purine or pyrimidine base.</text>
</comment>
<reference evidence="7 8" key="1">
    <citation type="submission" date="2010-06" db="EMBL/GenBank/DDBJ databases">
        <title>Complete sequence chromosome of Methanohalobium evestigatum Z-7303.</title>
        <authorList>
            <consortium name="US DOE Joint Genome Institute"/>
            <person name="Lucas S."/>
            <person name="Copeland A."/>
            <person name="Lapidus A."/>
            <person name="Cheng J.-F."/>
            <person name="Bruce D."/>
            <person name="Goodwin L."/>
            <person name="Pitluck S."/>
            <person name="Saunders E."/>
            <person name="Detter J.C."/>
            <person name="Han C."/>
            <person name="Tapia R."/>
            <person name="Land M."/>
            <person name="Hauser L."/>
            <person name="Kyrpides N."/>
            <person name="Mikhailova N."/>
            <person name="Sieprawska-Lupa M."/>
            <person name="Whitman W.B."/>
            <person name="Anderson I."/>
            <person name="Woyke T."/>
        </authorList>
    </citation>
    <scope>NUCLEOTIDE SEQUENCE [LARGE SCALE GENOMIC DNA]</scope>
    <source>
        <strain evidence="8">ATCC BAA-1072 / DSM 3721 / NBRC 107634 / OCM 161 / Z-7303</strain>
    </source>
</reference>
<dbReference type="Gene3D" id="3.40.50.450">
    <property type="match status" value="1"/>
</dbReference>
<dbReference type="GO" id="GO:0009117">
    <property type="term" value="P:nucleotide metabolic process"/>
    <property type="evidence" value="ECO:0007669"/>
    <property type="project" value="UniProtKB-KW"/>
</dbReference>
<feature type="binding site" description="in other chain" evidence="6">
    <location>
        <position position="19"/>
    </location>
    <ligand>
        <name>substrate</name>
        <note>ligand shared between homodimeric partners</note>
    </ligand>
</feature>
<dbReference type="GO" id="GO:0070694">
    <property type="term" value="F:5-hydroxymethyl-dUMP N-hydrolase activity"/>
    <property type="evidence" value="ECO:0007669"/>
    <property type="project" value="InterPro"/>
</dbReference>
<comment type="catalytic activity">
    <reaction evidence="5">
        <text>5-hydroxymethyl-dUMP + H2O = 5-hydroxymethyluracil + 2-deoxy-D-ribose 5-phosphate</text>
        <dbReference type="Rhea" id="RHEA:77099"/>
        <dbReference type="ChEBI" id="CHEBI:15377"/>
        <dbReference type="ChEBI" id="CHEBI:16964"/>
        <dbReference type="ChEBI" id="CHEBI:62877"/>
        <dbReference type="ChEBI" id="CHEBI:90409"/>
    </reaction>
    <physiologicalReaction direction="left-to-right" evidence="5">
        <dbReference type="Rhea" id="RHEA:77100"/>
    </physiologicalReaction>
</comment>
<evidence type="ECO:0000256" key="4">
    <source>
        <dbReference type="ARBA" id="ARBA00023295"/>
    </source>
</evidence>
<dbReference type="EMBL" id="CP002069">
    <property type="protein sequence ID" value="ADI74630.1"/>
    <property type="molecule type" value="Genomic_DNA"/>
</dbReference>
<evidence type="ECO:0000256" key="1">
    <source>
        <dbReference type="ARBA" id="ARBA00011407"/>
    </source>
</evidence>
<dbReference type="GO" id="GO:0009116">
    <property type="term" value="P:nucleoside metabolic process"/>
    <property type="evidence" value="ECO:0007669"/>
    <property type="project" value="UniProtKB-UniRule"/>
</dbReference>
<feature type="binding site" description="in other chain" evidence="6">
    <location>
        <begin position="4"/>
        <end position="10"/>
    </location>
    <ligand>
        <name>substrate</name>
        <note>ligand shared between homodimeric partners</note>
    </ligand>
</feature>
<keyword evidence="4 6" id="KW-0326">Glycosidase</keyword>
<evidence type="ECO:0000313" key="8">
    <source>
        <dbReference type="Proteomes" id="UP000000391"/>
    </source>
</evidence>
<dbReference type="Proteomes" id="UP000000391">
    <property type="component" value="Chromosome"/>
</dbReference>
<sequence>MKVFFSGSIRGGRDMLPVYNHICNLLYNHGFRVMSWHVVDSNLEDTESEMSEQEIFKRDAGLIDMSDLLIAEVSVPSIGVGYEICHAISKNVPVICLHKSGSNVSSMVLGNTYDKLIVAQYLNTDELNKIIQNSITSITSEENLSSQ</sequence>
<dbReference type="InterPro" id="IPR028607">
    <property type="entry name" value="DNPH1"/>
</dbReference>
<dbReference type="Pfam" id="PF05014">
    <property type="entry name" value="Nuc_deoxyrib_tr"/>
    <property type="match status" value="1"/>
</dbReference>
<feature type="binding site" evidence="6">
    <location>
        <begin position="105"/>
        <end position="107"/>
    </location>
    <ligand>
        <name>substrate</name>
        <note>ligand shared between homodimeric partners</note>
    </ligand>
</feature>
<dbReference type="AlphaFoldDB" id="D7EBB3"/>
<dbReference type="GeneID" id="9347447"/>
<evidence type="ECO:0000256" key="2">
    <source>
        <dbReference type="ARBA" id="ARBA00022801"/>
    </source>
</evidence>
<feature type="binding site" description="in other chain" evidence="6">
    <location>
        <position position="83"/>
    </location>
    <ligand>
        <name>substrate</name>
        <note>ligand shared between homodimeric partners</note>
    </ligand>
</feature>
<gene>
    <name evidence="7" type="ordered locus">Metev_1794</name>
</gene>
<dbReference type="HAMAP" id="MF_03036">
    <property type="entry name" value="Nuc_phosphate_hydrolase"/>
    <property type="match status" value="1"/>
</dbReference>
<keyword evidence="8" id="KW-1185">Reference proteome</keyword>
<dbReference type="HOGENOM" id="CLU_100069_1_0_2"/>
<evidence type="ECO:0000256" key="6">
    <source>
        <dbReference type="HAMAP-Rule" id="MF_03036"/>
    </source>
</evidence>
<keyword evidence="3 6" id="KW-0546">Nucleotide metabolism</keyword>
<comment type="subunit">
    <text evidence="1 6">Monomer and homodimer.</text>
</comment>
<dbReference type="STRING" id="644295.Metev_1794"/>
<dbReference type="PANTHER" id="PTHR15364">
    <property type="entry name" value="2'-DEOXYNUCLEOSIDE 5'-PHOSPHATE N-HYDROLASE 1"/>
    <property type="match status" value="1"/>
</dbReference>
<dbReference type="InterPro" id="IPR051239">
    <property type="entry name" value="2'-dNMP_N-hydrolase"/>
</dbReference>
<evidence type="ECO:0000256" key="3">
    <source>
        <dbReference type="ARBA" id="ARBA00023080"/>
    </source>
</evidence>
<dbReference type="RefSeq" id="WP_013195195.1">
    <property type="nucleotide sequence ID" value="NC_014253.1"/>
</dbReference>
<evidence type="ECO:0000313" key="7">
    <source>
        <dbReference type="EMBL" id="ADI74630.1"/>
    </source>
</evidence>
<dbReference type="InterPro" id="IPR007710">
    <property type="entry name" value="Nucleoside_deoxyribTrfase"/>
</dbReference>
<organism evidence="7 8">
    <name type="scientific">Methanohalobium evestigatum (strain ATCC BAA-1072 / DSM 3721 / NBRC 107634 / OCM 161 / Z-7303)</name>
    <dbReference type="NCBI Taxonomy" id="644295"/>
    <lineage>
        <taxon>Archaea</taxon>
        <taxon>Methanobacteriati</taxon>
        <taxon>Methanobacteriota</taxon>
        <taxon>Stenosarchaea group</taxon>
        <taxon>Methanomicrobia</taxon>
        <taxon>Methanosarcinales</taxon>
        <taxon>Methanosarcinaceae</taxon>
        <taxon>Methanohalobium</taxon>
    </lineage>
</organism>
<comment type="similarity">
    <text evidence="6">Belongs to the 2'-deoxynucleoside 5'-phosphate N-hydrolase 1 family.</text>
</comment>
<comment type="catalytic activity">
    <reaction evidence="6">
        <text>a pyrimidine 2'-deoxyribonucleoside 5'-phosphate + H2O = a pyrimidine nucleobase + 2-deoxy-D-ribose 5-phosphate</text>
        <dbReference type="Rhea" id="RHEA:57852"/>
        <dbReference type="ChEBI" id="CHEBI:15377"/>
        <dbReference type="ChEBI" id="CHEBI:26432"/>
        <dbReference type="ChEBI" id="CHEBI:62877"/>
        <dbReference type="ChEBI" id="CHEBI:142209"/>
    </reaction>
</comment>
<protein>
    <recommendedName>
        <fullName evidence="6">Putative 2'-deoxynucleoside 5'-phosphate N-hydrolase 1</fullName>
        <ecNumber evidence="6">3.2.2.-</ecNumber>
    </recommendedName>
</protein>
<dbReference type="OrthoDB" id="30967at2157"/>
<dbReference type="KEGG" id="mev:Metev_1794"/>
<keyword evidence="2 6" id="KW-0378">Hydrolase</keyword>
<dbReference type="EC" id="3.2.2.-" evidence="6"/>
<comment type="catalytic activity">
    <reaction evidence="6">
        <text>a purine 2'-deoxyribonucleoside 5'-phosphate + H2O = a purine nucleobase + 2-deoxy-D-ribose 5-phosphate</text>
        <dbReference type="Rhea" id="RHEA:51132"/>
        <dbReference type="ChEBI" id="CHEBI:15377"/>
        <dbReference type="ChEBI" id="CHEBI:26386"/>
        <dbReference type="ChEBI" id="CHEBI:62877"/>
        <dbReference type="ChEBI" id="CHEBI:142198"/>
    </reaction>
</comment>
<dbReference type="GO" id="GO:0009159">
    <property type="term" value="P:deoxyribonucleoside monophosphate catabolic process"/>
    <property type="evidence" value="ECO:0007669"/>
    <property type="project" value="InterPro"/>
</dbReference>
<dbReference type="SUPFAM" id="SSF52309">
    <property type="entry name" value="N-(deoxy)ribosyltransferase-like"/>
    <property type="match status" value="1"/>
</dbReference>
<evidence type="ECO:0000256" key="5">
    <source>
        <dbReference type="ARBA" id="ARBA00047460"/>
    </source>
</evidence>
<dbReference type="PANTHER" id="PTHR15364:SF0">
    <property type="entry name" value="2'-DEOXYNUCLEOSIDE 5'-PHOSPHATE N-HYDROLASE 1"/>
    <property type="match status" value="1"/>
</dbReference>
<proteinExistence type="inferred from homology"/>
<accession>D7EBB3</accession>
<name>D7EBB3_METEZ</name>